<feature type="region of interest" description="Disordered" evidence="1">
    <location>
        <begin position="1"/>
        <end position="25"/>
    </location>
</feature>
<evidence type="ECO:0000313" key="2">
    <source>
        <dbReference type="EMBL" id="TWU75063.1"/>
    </source>
</evidence>
<gene>
    <name evidence="2" type="ORF">ED733_006639</name>
</gene>
<dbReference type="EMBL" id="SBHS01000009">
    <property type="protein sequence ID" value="TWU75063.1"/>
    <property type="molecule type" value="Genomic_DNA"/>
</dbReference>
<evidence type="ECO:0008006" key="4">
    <source>
        <dbReference type="Google" id="ProtNLM"/>
    </source>
</evidence>
<accession>A0A5C6GGJ9</accession>
<organism evidence="2 3">
    <name type="scientific">Metarhizium rileyi (strain RCEF 4871)</name>
    <name type="common">Nomuraea rileyi</name>
    <dbReference type="NCBI Taxonomy" id="1649241"/>
    <lineage>
        <taxon>Eukaryota</taxon>
        <taxon>Fungi</taxon>
        <taxon>Dikarya</taxon>
        <taxon>Ascomycota</taxon>
        <taxon>Pezizomycotina</taxon>
        <taxon>Sordariomycetes</taxon>
        <taxon>Hypocreomycetidae</taxon>
        <taxon>Hypocreales</taxon>
        <taxon>Clavicipitaceae</taxon>
        <taxon>Metarhizium</taxon>
    </lineage>
</organism>
<protein>
    <recommendedName>
        <fullName evidence="4">F-box domain-containing protein</fullName>
    </recommendedName>
</protein>
<reference evidence="3" key="1">
    <citation type="submission" date="2018-12" db="EMBL/GenBank/DDBJ databases">
        <title>The complete genome of Metarhizium rileyi, a key fungal pathogen of Lepidoptera.</title>
        <authorList>
            <person name="Binneck E."/>
            <person name="Lastra C.C.L."/>
            <person name="Sosa-Gomez D.R."/>
        </authorList>
    </citation>
    <scope>NUCLEOTIDE SEQUENCE [LARGE SCALE GENOMIC DNA]</scope>
    <source>
        <strain evidence="3">Cep018-CH2</strain>
    </source>
</reference>
<dbReference type="AlphaFoldDB" id="A0A5C6GGJ9"/>
<evidence type="ECO:0000313" key="3">
    <source>
        <dbReference type="Proteomes" id="UP000317257"/>
    </source>
</evidence>
<sequence>MAAADGMARDSMGSPRQSIPPSLSFDPFTDASNSPVTDLPLELVYKIFDILRSHRLQHVSLVLTKKRFYAVLRCLYGSVPLRLKDPNDLEWNVELGPGKSSRETSWLLASQKPRGPSSRRRYTAVSSAHRLYGGRGAKGNSVAIAAPTAANYIDNLYCLDIIAAGGRAYREILSLDEARLAAGNYCGRHTFQQYDLYASA</sequence>
<proteinExistence type="predicted"/>
<dbReference type="Proteomes" id="UP000317257">
    <property type="component" value="Unassembled WGS sequence"/>
</dbReference>
<evidence type="ECO:0000256" key="1">
    <source>
        <dbReference type="SAM" id="MobiDB-lite"/>
    </source>
</evidence>
<comment type="caution">
    <text evidence="2">The sequence shown here is derived from an EMBL/GenBank/DDBJ whole genome shotgun (WGS) entry which is preliminary data.</text>
</comment>
<name>A0A5C6GGJ9_METRR</name>